<feature type="region of interest" description="Disordered" evidence="1">
    <location>
        <begin position="60"/>
        <end position="83"/>
    </location>
</feature>
<proteinExistence type="predicted"/>
<reference evidence="3 4" key="2">
    <citation type="journal article" date="2017" name="Nat. Microbiol.">
        <title>Natural product diversity associated with the nematode symbionts Photorhabdus and Xenorhabdus.</title>
        <authorList>
            <person name="Tobias N.J."/>
            <person name="Wolff H."/>
            <person name="Djahanschiri B."/>
            <person name="Grundmann F."/>
            <person name="Kronenwerth M."/>
            <person name="Shi Y.M."/>
            <person name="Simonyi S."/>
            <person name="Grun P."/>
            <person name="Shapiro-Ilan D."/>
            <person name="Pidot S.J."/>
            <person name="Stinear T.P."/>
            <person name="Ebersberger I."/>
            <person name="Bode H.B."/>
        </authorList>
    </citation>
    <scope>NUCLEOTIDE SEQUENCE [LARGE SCALE GENOMIC DNA]</scope>
    <source>
        <strain evidence="3 4">DSM 17903</strain>
    </source>
</reference>
<evidence type="ECO:0000256" key="1">
    <source>
        <dbReference type="SAM" id="MobiDB-lite"/>
    </source>
</evidence>
<accession>A0A1V0M467</accession>
<evidence type="ECO:0000313" key="3">
    <source>
        <dbReference type="EMBL" id="PHM52372.1"/>
    </source>
</evidence>
<dbReference type="EMBL" id="NJAI01000009">
    <property type="protein sequence ID" value="PHM52372.1"/>
    <property type="molecule type" value="Genomic_DNA"/>
</dbReference>
<geneLocation type="plasmid" evidence="2">
    <name>unnamed1</name>
</geneLocation>
<dbReference type="AlphaFoldDB" id="A0A1V0M467"/>
<protein>
    <submittedName>
        <fullName evidence="2">Uncharacterized protein</fullName>
    </submittedName>
</protein>
<feature type="compositionally biased region" description="Polar residues" evidence="1">
    <location>
        <begin position="70"/>
        <end position="83"/>
    </location>
</feature>
<evidence type="ECO:0000313" key="4">
    <source>
        <dbReference type="Proteomes" id="UP000225433"/>
    </source>
</evidence>
<sequence length="83" mass="9599">MNLPCWKPTNKRNRQIHSYKKEKPVYSRLPELNKVEETIDCSLCKDSDVSNRFFDKQEFVGESKKPNPQIEINNPAPCSNSAS</sequence>
<evidence type="ECO:0000313" key="2">
    <source>
        <dbReference type="EMBL" id="ARD69658.1"/>
    </source>
</evidence>
<organism evidence="2">
    <name type="scientific">Xenorhabdus hominickii</name>
    <dbReference type="NCBI Taxonomy" id="351679"/>
    <lineage>
        <taxon>Bacteria</taxon>
        <taxon>Pseudomonadati</taxon>
        <taxon>Pseudomonadota</taxon>
        <taxon>Gammaproteobacteria</taxon>
        <taxon>Enterobacterales</taxon>
        <taxon>Morganellaceae</taxon>
        <taxon>Xenorhabdus</taxon>
    </lineage>
</organism>
<gene>
    <name evidence="3" type="ORF">Xhom_04450</name>
</gene>
<dbReference type="Proteomes" id="UP000225433">
    <property type="component" value="Unassembled WGS sequence"/>
</dbReference>
<name>A0A1V0M467_XENHO</name>
<reference evidence="2" key="1">
    <citation type="journal article" date="2017" name="J. Invertebr. Pathol.">
        <title>Identification and bacterial characteristics of Xenorhabdus hominickii ANU101 from an entomopathogenic nematode, Steinernema monticolum.</title>
        <authorList>
            <person name="Park Y."/>
            <person name="Kang S."/>
            <person name="Sadekuzzaman M."/>
            <person name="Kim H."/>
            <person name="Jung J.K."/>
            <person name="Kim Y."/>
        </authorList>
    </citation>
    <scope>NUCLEOTIDE SEQUENCE</scope>
    <source>
        <strain evidence="2">ANU101</strain>
        <plasmid evidence="2">unnamed1</plasmid>
    </source>
</reference>
<dbReference type="EMBL" id="KX517798">
    <property type="protein sequence ID" value="ARD69658.1"/>
    <property type="molecule type" value="Genomic_DNA"/>
</dbReference>
<keyword evidence="2" id="KW-0614">Plasmid</keyword>